<name>A0A0C1NHR8_9CYAN</name>
<reference evidence="1" key="2">
    <citation type="submission" date="2019-11" db="EMBL/GenBank/DDBJ databases">
        <title>Improved Assembly of Tolypothrix boutellei genome.</title>
        <authorList>
            <person name="Sarangi A.N."/>
            <person name="Mukherjee M."/>
            <person name="Ghosh S."/>
            <person name="Singh D."/>
            <person name="Das A."/>
            <person name="Kant S."/>
            <person name="Prusty A."/>
            <person name="Tripathy S."/>
        </authorList>
    </citation>
    <scope>NUCLEOTIDE SEQUENCE</scope>
    <source>
        <strain evidence="1">VB521301</strain>
    </source>
</reference>
<gene>
    <name evidence="2" type="ORF">DA73_0212850</name>
    <name evidence="1" type="ORF">DA73_0400035980</name>
</gene>
<evidence type="ECO:0000313" key="1">
    <source>
        <dbReference type="EMBL" id="KAF3890250.1"/>
    </source>
</evidence>
<organism evidence="2">
    <name type="scientific">Tolypothrix bouteillei VB521301</name>
    <dbReference type="NCBI Taxonomy" id="1479485"/>
    <lineage>
        <taxon>Bacteria</taxon>
        <taxon>Bacillati</taxon>
        <taxon>Cyanobacteriota</taxon>
        <taxon>Cyanophyceae</taxon>
        <taxon>Nostocales</taxon>
        <taxon>Tolypothrichaceae</taxon>
        <taxon>Tolypothrix</taxon>
    </lineage>
</organism>
<dbReference type="OrthoDB" id="1493806at2"/>
<dbReference type="RefSeq" id="WP_038082637.1">
    <property type="nucleotide sequence ID" value="NZ_JHEG04000001.1"/>
</dbReference>
<dbReference type="EMBL" id="JHEG04000001">
    <property type="protein sequence ID" value="KAF3890250.1"/>
    <property type="molecule type" value="Genomic_DNA"/>
</dbReference>
<dbReference type="InterPro" id="IPR011051">
    <property type="entry name" value="RmlC_Cupin_sf"/>
</dbReference>
<proteinExistence type="predicted"/>
<dbReference type="SUPFAM" id="SSF51182">
    <property type="entry name" value="RmlC-like cupins"/>
    <property type="match status" value="1"/>
</dbReference>
<comment type="caution">
    <text evidence="2">The sequence shown here is derived from an EMBL/GenBank/DDBJ whole genome shotgun (WGS) entry which is preliminary data.</text>
</comment>
<dbReference type="EMBL" id="JHEG02000037">
    <property type="protein sequence ID" value="KIE12416.1"/>
    <property type="molecule type" value="Genomic_DNA"/>
</dbReference>
<dbReference type="Proteomes" id="UP000029738">
    <property type="component" value="Unassembled WGS sequence"/>
</dbReference>
<evidence type="ECO:0000313" key="2">
    <source>
        <dbReference type="EMBL" id="KIE12416.1"/>
    </source>
</evidence>
<evidence type="ECO:0000313" key="3">
    <source>
        <dbReference type="Proteomes" id="UP000029738"/>
    </source>
</evidence>
<sequence>MFDYRENLLKALKANTPHIEAIKILYELLIDGAKKNCLSSVWSPFGFSIIYLNPPTSTDIVRLHIWLSNMRPKQVPDWPIHFHSWTLYSRILCGSVTNNIYEVQQNRNGDRELYQAKYINNNSSTLESTGVRVSCKLLKSKTYHAGQSYFVKPGEYHSVDAGENMLCATLVLMTDQNSDIPCIVGDVNHSNDYTYEREILDGERSLKIINELSATLSNIYF</sequence>
<protein>
    <submittedName>
        <fullName evidence="2">Uncharacterized protein</fullName>
    </submittedName>
</protein>
<accession>A0A0C1NHR8</accession>
<reference evidence="2" key="1">
    <citation type="journal article" date="2015" name="Genome Announc.">
        <title>Draft Genome Sequence of Tolypothrix boutellei Strain VB521301.</title>
        <authorList>
            <person name="Chandrababunaidu M.M."/>
            <person name="Singh D."/>
            <person name="Sen D."/>
            <person name="Bhan S."/>
            <person name="Das S."/>
            <person name="Gupta A."/>
            <person name="Adhikary S.P."/>
            <person name="Tripathy S."/>
        </authorList>
    </citation>
    <scope>NUCLEOTIDE SEQUENCE</scope>
    <source>
        <strain evidence="2">VB521301</strain>
    </source>
</reference>
<dbReference type="STRING" id="1479485.DA73_0212850"/>
<dbReference type="AlphaFoldDB" id="A0A0C1NHR8"/>
<keyword evidence="3" id="KW-1185">Reference proteome</keyword>